<dbReference type="Pfam" id="PF00174">
    <property type="entry name" value="Oxidored_molyb"/>
    <property type="match status" value="1"/>
</dbReference>
<evidence type="ECO:0000313" key="4">
    <source>
        <dbReference type="Proteomes" id="UP001081283"/>
    </source>
</evidence>
<keyword evidence="1" id="KW-0732">Signal</keyword>
<gene>
    <name evidence="3" type="ORF">OEG82_10655</name>
</gene>
<dbReference type="Gene3D" id="3.90.420.10">
    <property type="entry name" value="Oxidoreductase, molybdopterin-binding domain"/>
    <property type="match status" value="1"/>
</dbReference>
<dbReference type="Proteomes" id="UP001081283">
    <property type="component" value="Unassembled WGS sequence"/>
</dbReference>
<dbReference type="SUPFAM" id="SSF56524">
    <property type="entry name" value="Oxidoreductase molybdopterin-binding domain"/>
    <property type="match status" value="1"/>
</dbReference>
<evidence type="ECO:0000259" key="2">
    <source>
        <dbReference type="Pfam" id="PF00174"/>
    </source>
</evidence>
<comment type="caution">
    <text evidence="3">The sequence shown here is derived from an EMBL/GenBank/DDBJ whole genome shotgun (WGS) entry which is preliminary data.</text>
</comment>
<sequence>MSSLLKALFVGATLALAGISTQAVAMDEVVLTVSGKVANGEPVDFTLAELEALGTASITTSSPWESNAMTFDGVPLAVLMEAVGASGDTASIVALNKYRTTVPVTDFIDHGVILASRKEGAPMPVSDKGPLFVVYPFDDKPELNSEIYHSRSAWQVRSIVVE</sequence>
<dbReference type="InterPro" id="IPR036374">
    <property type="entry name" value="OxRdtase_Mopterin-bd_sf"/>
</dbReference>
<protein>
    <submittedName>
        <fullName evidence="3">Molybdopterin-dependent oxidoreductase</fullName>
    </submittedName>
</protein>
<dbReference type="InterPro" id="IPR000572">
    <property type="entry name" value="OxRdtase_Mopterin-bd_dom"/>
</dbReference>
<evidence type="ECO:0000313" key="3">
    <source>
        <dbReference type="EMBL" id="MCY0094481.1"/>
    </source>
</evidence>
<feature type="signal peptide" evidence="1">
    <location>
        <begin position="1"/>
        <end position="25"/>
    </location>
</feature>
<dbReference type="RefSeq" id="WP_267612429.1">
    <property type="nucleotide sequence ID" value="NZ_JAOVZQ010000001.1"/>
</dbReference>
<proteinExistence type="predicted"/>
<feature type="domain" description="Oxidoreductase molybdopterin-binding" evidence="2">
    <location>
        <begin position="27"/>
        <end position="136"/>
    </location>
</feature>
<organism evidence="3 4">
    <name type="scientific">Hoeflea ulvae</name>
    <dbReference type="NCBI Taxonomy" id="2983764"/>
    <lineage>
        <taxon>Bacteria</taxon>
        <taxon>Pseudomonadati</taxon>
        <taxon>Pseudomonadota</taxon>
        <taxon>Alphaproteobacteria</taxon>
        <taxon>Hyphomicrobiales</taxon>
        <taxon>Rhizobiaceae</taxon>
        <taxon>Hoeflea</taxon>
    </lineage>
</organism>
<name>A0ABT3YF09_9HYPH</name>
<accession>A0ABT3YF09</accession>
<reference evidence="3" key="1">
    <citation type="submission" date="2022-10" db="EMBL/GenBank/DDBJ databases">
        <title>Hoeflea sp. J2-29, isolated from marine algae.</title>
        <authorList>
            <person name="Kristyanto S."/>
            <person name="Kim J.M."/>
            <person name="Jeon C.O."/>
        </authorList>
    </citation>
    <scope>NUCLEOTIDE SEQUENCE</scope>
    <source>
        <strain evidence="3">J2-29</strain>
    </source>
</reference>
<keyword evidence="4" id="KW-1185">Reference proteome</keyword>
<feature type="chain" id="PRO_5046038370" evidence="1">
    <location>
        <begin position="26"/>
        <end position="162"/>
    </location>
</feature>
<evidence type="ECO:0000256" key="1">
    <source>
        <dbReference type="SAM" id="SignalP"/>
    </source>
</evidence>
<dbReference type="EMBL" id="JAOVZQ010000001">
    <property type="protein sequence ID" value="MCY0094481.1"/>
    <property type="molecule type" value="Genomic_DNA"/>
</dbReference>